<gene>
    <name evidence="4" type="ORF">POL25_42695</name>
</gene>
<dbReference type="SUPFAM" id="SSF54427">
    <property type="entry name" value="NTF2-like"/>
    <property type="match status" value="1"/>
</dbReference>
<dbReference type="CDD" id="cd00431">
    <property type="entry name" value="cysteine_hydrolases"/>
    <property type="match status" value="1"/>
</dbReference>
<dbReference type="SUPFAM" id="SSF52499">
    <property type="entry name" value="Isochorismatase-like hydrolases"/>
    <property type="match status" value="1"/>
</dbReference>
<dbReference type="Gene3D" id="3.10.450.50">
    <property type="match status" value="1"/>
</dbReference>
<keyword evidence="1" id="KW-0378">Hydrolase</keyword>
<evidence type="ECO:0000259" key="3">
    <source>
        <dbReference type="Pfam" id="PF00857"/>
    </source>
</evidence>
<dbReference type="InterPro" id="IPR036380">
    <property type="entry name" value="Isochorismatase-like_sf"/>
</dbReference>
<dbReference type="Pfam" id="PF00857">
    <property type="entry name" value="Isochorismatase"/>
    <property type="match status" value="1"/>
</dbReference>
<dbReference type="Pfam" id="PF07366">
    <property type="entry name" value="SnoaL"/>
    <property type="match status" value="1"/>
</dbReference>
<organism evidence="4 5">
    <name type="scientific">Nannocystis bainbridge</name>
    <dbReference type="NCBI Taxonomy" id="2995303"/>
    <lineage>
        <taxon>Bacteria</taxon>
        <taxon>Pseudomonadati</taxon>
        <taxon>Myxococcota</taxon>
        <taxon>Polyangia</taxon>
        <taxon>Nannocystales</taxon>
        <taxon>Nannocystaceae</taxon>
        <taxon>Nannocystis</taxon>
    </lineage>
</organism>
<evidence type="ECO:0000256" key="2">
    <source>
        <dbReference type="SAM" id="MobiDB-lite"/>
    </source>
</evidence>
<accession>A0ABT5EEB6</accession>
<reference evidence="4 5" key="1">
    <citation type="submission" date="2022-11" db="EMBL/GenBank/DDBJ databases">
        <title>Minimal conservation of predation-associated metabolite biosynthetic gene clusters underscores biosynthetic potential of Myxococcota including descriptions for ten novel species: Archangium lansinium sp. nov., Myxococcus landrumus sp. nov., Nannocystis bai.</title>
        <authorList>
            <person name="Ahearne A."/>
            <person name="Stevens C."/>
            <person name="Dowd S."/>
        </authorList>
    </citation>
    <scope>NUCLEOTIDE SEQUENCE [LARGE SCALE GENOMIC DNA]</scope>
    <source>
        <strain evidence="4 5">BB15-2</strain>
    </source>
</reference>
<comment type="caution">
    <text evidence="4">The sequence shown here is derived from an EMBL/GenBank/DDBJ whole genome shotgun (WGS) entry which is preliminary data.</text>
</comment>
<dbReference type="Gene3D" id="3.40.50.850">
    <property type="entry name" value="Isochorismatase-like"/>
    <property type="match status" value="1"/>
</dbReference>
<dbReference type="InterPro" id="IPR050272">
    <property type="entry name" value="Isochorismatase-like_hydrls"/>
</dbReference>
<dbReference type="EMBL" id="JAQNDL010000005">
    <property type="protein sequence ID" value="MDC0723669.1"/>
    <property type="molecule type" value="Genomic_DNA"/>
</dbReference>
<name>A0ABT5EEB6_9BACT</name>
<evidence type="ECO:0000313" key="4">
    <source>
        <dbReference type="EMBL" id="MDC0723669.1"/>
    </source>
</evidence>
<feature type="domain" description="Isochorismatase-like" evidence="3">
    <location>
        <begin position="19"/>
        <end position="207"/>
    </location>
</feature>
<protein>
    <submittedName>
        <fullName evidence="4">Isochorismatase family protein</fullName>
    </submittedName>
</protein>
<dbReference type="InterPro" id="IPR032710">
    <property type="entry name" value="NTF2-like_dom_sf"/>
</dbReference>
<keyword evidence="5" id="KW-1185">Reference proteome</keyword>
<evidence type="ECO:0000313" key="5">
    <source>
        <dbReference type="Proteomes" id="UP001221686"/>
    </source>
</evidence>
<dbReference type="PANTHER" id="PTHR43540">
    <property type="entry name" value="PEROXYUREIDOACRYLATE/UREIDOACRYLATE AMIDOHYDROLASE-RELATED"/>
    <property type="match status" value="1"/>
</dbReference>
<sequence>MELHVPARPAPFRFRPRATALLVIDMQGDFLLPGGFGEALGNDVRELQRTIAPTRALLDAARAAGLLVVHTREGHRPDLSDCPPAKHAQGREGLRIGDPGPRGRILVRGESGWDIVPELAPAPGEPLIDKPGKGAFHATDLELILRNRGIEALLVVGVTTEVCVQTTVREANDRGFRCLVLADCVASYFPEFHRVTLDMIAAQGGIAGSVGQSADLIAALAGAPEALERTVLRFYEEALNAGRDDAFTELLAPDVAYDNPATGVTRGPAGVLAAIRGLRAAFPDLRYTVEELLVDGDRVAARFTLRGTHHGPFRGRAATGRSVEVGGSTHYRVAGGQLTEVRVFADFLGLLRQIGAEI</sequence>
<proteinExistence type="predicted"/>
<dbReference type="InterPro" id="IPR009959">
    <property type="entry name" value="Cyclase_SnoaL-like"/>
</dbReference>
<dbReference type="PANTHER" id="PTHR43540:SF9">
    <property type="entry name" value="FAMILY HYDROLASE, PUTATIVE (AFU_ORTHOLOGUE AFUA_2G08700)-RELATED"/>
    <property type="match status" value="1"/>
</dbReference>
<dbReference type="InterPro" id="IPR000868">
    <property type="entry name" value="Isochorismatase-like_dom"/>
</dbReference>
<evidence type="ECO:0000256" key="1">
    <source>
        <dbReference type="ARBA" id="ARBA00022801"/>
    </source>
</evidence>
<feature type="region of interest" description="Disordered" evidence="2">
    <location>
        <begin position="75"/>
        <end position="100"/>
    </location>
</feature>
<dbReference type="Proteomes" id="UP001221686">
    <property type="component" value="Unassembled WGS sequence"/>
</dbReference>